<dbReference type="PANTHER" id="PTHR48111:SF28">
    <property type="entry name" value="TRANSCRIPTIONAL REGULATORY PROTEIN TCRX-RELATED"/>
    <property type="match status" value="1"/>
</dbReference>
<dbReference type="AlphaFoldDB" id="A0A7X0D7I7"/>
<keyword evidence="2" id="KW-0902">Two-component regulatory system</keyword>
<evidence type="ECO:0000256" key="2">
    <source>
        <dbReference type="ARBA" id="ARBA00023012"/>
    </source>
</evidence>
<feature type="modified residue" description="4-aspartylphosphate" evidence="6">
    <location>
        <position position="58"/>
    </location>
</feature>
<proteinExistence type="predicted"/>
<dbReference type="SMART" id="SM00862">
    <property type="entry name" value="Trans_reg_C"/>
    <property type="match status" value="1"/>
</dbReference>
<feature type="region of interest" description="Disordered" evidence="8">
    <location>
        <begin position="243"/>
        <end position="303"/>
    </location>
</feature>
<sequence>MTEATTHPHVLVIDDEPNIRELVQAALRFHNFSVSTAGTGGDGLALVRERHPDLILLDVMLPDISGFEICQRLRHAGDNVPVIYLTARDTPSDTVTGLSLGGDDYVTKPFSVEALIARIHALLRRTRREETAATEATRDEHGVLRVADLELNERTWGVRRAGVPVELSPTEFRLLAYMMNHAGRILTRAQLLENVWGWDYAGQSQIVETYVSYLRRKLDPLGPALIHTKRGVGYSIRVPKAEVYAPAGSQRPPERQRRRGRRRGRDRQEAPREARPDAGGPPRAAEAGADTPEAPGTADGTGA</sequence>
<name>A0A7X0D7I7_9ACTN</name>
<evidence type="ECO:0000259" key="9">
    <source>
        <dbReference type="PROSITE" id="PS50110"/>
    </source>
</evidence>
<feature type="compositionally biased region" description="Low complexity" evidence="8">
    <location>
        <begin position="277"/>
        <end position="290"/>
    </location>
</feature>
<dbReference type="Gene3D" id="6.10.250.690">
    <property type="match status" value="1"/>
</dbReference>
<dbReference type="Pfam" id="PF00486">
    <property type="entry name" value="Trans_reg_C"/>
    <property type="match status" value="1"/>
</dbReference>
<dbReference type="SUPFAM" id="SSF52172">
    <property type="entry name" value="CheY-like"/>
    <property type="match status" value="1"/>
</dbReference>
<evidence type="ECO:0000256" key="5">
    <source>
        <dbReference type="ARBA" id="ARBA00023163"/>
    </source>
</evidence>
<feature type="DNA-binding region" description="OmpR/PhoB-type" evidence="7">
    <location>
        <begin position="141"/>
        <end position="238"/>
    </location>
</feature>
<dbReference type="RefSeq" id="WP_246421806.1">
    <property type="nucleotide sequence ID" value="NZ_JACHDS010000001.1"/>
</dbReference>
<dbReference type="Gene3D" id="1.10.10.10">
    <property type="entry name" value="Winged helix-like DNA-binding domain superfamily/Winged helix DNA-binding domain"/>
    <property type="match status" value="1"/>
</dbReference>
<dbReference type="PROSITE" id="PS51755">
    <property type="entry name" value="OMPR_PHOB"/>
    <property type="match status" value="1"/>
</dbReference>
<dbReference type="FunFam" id="1.10.10.10:FF:000005">
    <property type="entry name" value="Two-component system response regulator"/>
    <property type="match status" value="1"/>
</dbReference>
<comment type="caution">
    <text evidence="11">The sequence shown here is derived from an EMBL/GenBank/DDBJ whole genome shotgun (WGS) entry which is preliminary data.</text>
</comment>
<dbReference type="PROSITE" id="PS50110">
    <property type="entry name" value="RESPONSE_REGULATORY"/>
    <property type="match status" value="1"/>
</dbReference>
<keyword evidence="4 7" id="KW-0238">DNA-binding</keyword>
<evidence type="ECO:0000256" key="3">
    <source>
        <dbReference type="ARBA" id="ARBA00023015"/>
    </source>
</evidence>
<dbReference type="GO" id="GO:0032993">
    <property type="term" value="C:protein-DNA complex"/>
    <property type="evidence" value="ECO:0007669"/>
    <property type="project" value="TreeGrafter"/>
</dbReference>
<keyword evidence="12" id="KW-1185">Reference proteome</keyword>
<evidence type="ECO:0000256" key="4">
    <source>
        <dbReference type="ARBA" id="ARBA00023125"/>
    </source>
</evidence>
<keyword evidence="1 6" id="KW-0597">Phosphoprotein</keyword>
<dbReference type="Proteomes" id="UP000546642">
    <property type="component" value="Unassembled WGS sequence"/>
</dbReference>
<evidence type="ECO:0000259" key="10">
    <source>
        <dbReference type="PROSITE" id="PS51755"/>
    </source>
</evidence>
<keyword evidence="5" id="KW-0804">Transcription</keyword>
<dbReference type="InterPro" id="IPR039420">
    <property type="entry name" value="WalR-like"/>
</dbReference>
<accession>A0A7X0D7I7</accession>
<dbReference type="GO" id="GO:0000156">
    <property type="term" value="F:phosphorelay response regulator activity"/>
    <property type="evidence" value="ECO:0007669"/>
    <property type="project" value="TreeGrafter"/>
</dbReference>
<dbReference type="PANTHER" id="PTHR48111">
    <property type="entry name" value="REGULATOR OF RPOS"/>
    <property type="match status" value="1"/>
</dbReference>
<protein>
    <submittedName>
        <fullName evidence="11">Two-component system OmpR family response regulator</fullName>
    </submittedName>
</protein>
<dbReference type="GO" id="GO:0000976">
    <property type="term" value="F:transcription cis-regulatory region binding"/>
    <property type="evidence" value="ECO:0007669"/>
    <property type="project" value="TreeGrafter"/>
</dbReference>
<evidence type="ECO:0000256" key="7">
    <source>
        <dbReference type="PROSITE-ProRule" id="PRU01091"/>
    </source>
</evidence>
<dbReference type="InterPro" id="IPR036388">
    <property type="entry name" value="WH-like_DNA-bd_sf"/>
</dbReference>
<organism evidence="11 12">
    <name type="scientific">Nocardiopsis mwathae</name>
    <dbReference type="NCBI Taxonomy" id="1472723"/>
    <lineage>
        <taxon>Bacteria</taxon>
        <taxon>Bacillati</taxon>
        <taxon>Actinomycetota</taxon>
        <taxon>Actinomycetes</taxon>
        <taxon>Streptosporangiales</taxon>
        <taxon>Nocardiopsidaceae</taxon>
        <taxon>Nocardiopsis</taxon>
    </lineage>
</organism>
<feature type="domain" description="Response regulatory" evidence="9">
    <location>
        <begin position="9"/>
        <end position="123"/>
    </location>
</feature>
<dbReference type="SUPFAM" id="SSF46894">
    <property type="entry name" value="C-terminal effector domain of the bipartite response regulators"/>
    <property type="match status" value="1"/>
</dbReference>
<dbReference type="InterPro" id="IPR016032">
    <property type="entry name" value="Sig_transdc_resp-reg_C-effctor"/>
</dbReference>
<evidence type="ECO:0000256" key="8">
    <source>
        <dbReference type="SAM" id="MobiDB-lite"/>
    </source>
</evidence>
<evidence type="ECO:0000256" key="1">
    <source>
        <dbReference type="ARBA" id="ARBA00022553"/>
    </source>
</evidence>
<dbReference type="SMART" id="SM00448">
    <property type="entry name" value="REC"/>
    <property type="match status" value="1"/>
</dbReference>
<evidence type="ECO:0000313" key="11">
    <source>
        <dbReference type="EMBL" id="MBB6173766.1"/>
    </source>
</evidence>
<dbReference type="InterPro" id="IPR011006">
    <property type="entry name" value="CheY-like_superfamily"/>
</dbReference>
<dbReference type="InterPro" id="IPR001789">
    <property type="entry name" value="Sig_transdc_resp-reg_receiver"/>
</dbReference>
<feature type="domain" description="OmpR/PhoB-type" evidence="10">
    <location>
        <begin position="141"/>
        <end position="238"/>
    </location>
</feature>
<reference evidence="11 12" key="1">
    <citation type="submission" date="2020-08" db="EMBL/GenBank/DDBJ databases">
        <title>Sequencing the genomes of 1000 actinobacteria strains.</title>
        <authorList>
            <person name="Klenk H.-P."/>
        </authorList>
    </citation>
    <scope>NUCLEOTIDE SEQUENCE [LARGE SCALE GENOMIC DNA]</scope>
    <source>
        <strain evidence="11 12">DSM 46659</strain>
    </source>
</reference>
<evidence type="ECO:0000256" key="6">
    <source>
        <dbReference type="PROSITE-ProRule" id="PRU00169"/>
    </source>
</evidence>
<dbReference type="FunFam" id="3.40.50.2300:FF:000001">
    <property type="entry name" value="DNA-binding response regulator PhoB"/>
    <property type="match status" value="1"/>
</dbReference>
<feature type="compositionally biased region" description="Basic residues" evidence="8">
    <location>
        <begin position="256"/>
        <end position="265"/>
    </location>
</feature>
<dbReference type="CDD" id="cd00383">
    <property type="entry name" value="trans_reg_C"/>
    <property type="match status" value="1"/>
</dbReference>
<dbReference type="Gene3D" id="3.40.50.2300">
    <property type="match status" value="1"/>
</dbReference>
<dbReference type="GO" id="GO:0006355">
    <property type="term" value="P:regulation of DNA-templated transcription"/>
    <property type="evidence" value="ECO:0007669"/>
    <property type="project" value="InterPro"/>
</dbReference>
<dbReference type="EMBL" id="JACHDS010000001">
    <property type="protein sequence ID" value="MBB6173766.1"/>
    <property type="molecule type" value="Genomic_DNA"/>
</dbReference>
<evidence type="ECO:0000313" key="12">
    <source>
        <dbReference type="Proteomes" id="UP000546642"/>
    </source>
</evidence>
<feature type="compositionally biased region" description="Basic and acidic residues" evidence="8">
    <location>
        <begin position="266"/>
        <end position="276"/>
    </location>
</feature>
<dbReference type="InterPro" id="IPR001867">
    <property type="entry name" value="OmpR/PhoB-type_DNA-bd"/>
</dbReference>
<dbReference type="Pfam" id="PF00072">
    <property type="entry name" value="Response_reg"/>
    <property type="match status" value="1"/>
</dbReference>
<keyword evidence="3" id="KW-0805">Transcription regulation</keyword>
<gene>
    <name evidence="11" type="ORF">HNR23_003826</name>
</gene>
<dbReference type="GO" id="GO:0005829">
    <property type="term" value="C:cytosol"/>
    <property type="evidence" value="ECO:0007669"/>
    <property type="project" value="TreeGrafter"/>
</dbReference>